<dbReference type="AlphaFoldDB" id="A0A0G4GK09"/>
<evidence type="ECO:0000313" key="2">
    <source>
        <dbReference type="EMBL" id="CEM30264.1"/>
    </source>
</evidence>
<feature type="region of interest" description="Disordered" evidence="1">
    <location>
        <begin position="168"/>
        <end position="190"/>
    </location>
</feature>
<evidence type="ECO:0000313" key="3">
    <source>
        <dbReference type="Proteomes" id="UP000041254"/>
    </source>
</evidence>
<feature type="compositionally biased region" description="Basic and acidic residues" evidence="1">
    <location>
        <begin position="274"/>
        <end position="283"/>
    </location>
</feature>
<dbReference type="InParanoid" id="A0A0G4GK09"/>
<name>A0A0G4GK09_VITBC</name>
<feature type="compositionally biased region" description="Basic and acidic residues" evidence="1">
    <location>
        <begin position="255"/>
        <end position="264"/>
    </location>
</feature>
<protein>
    <submittedName>
        <fullName evidence="2">Uncharacterized protein</fullName>
    </submittedName>
</protein>
<dbReference type="VEuPathDB" id="CryptoDB:Vbra_22787"/>
<feature type="compositionally biased region" description="Low complexity" evidence="1">
    <location>
        <begin position="71"/>
        <end position="82"/>
    </location>
</feature>
<feature type="compositionally biased region" description="Basic and acidic residues" evidence="1">
    <location>
        <begin position="218"/>
        <end position="240"/>
    </location>
</feature>
<reference evidence="2 3" key="1">
    <citation type="submission" date="2014-11" db="EMBL/GenBank/DDBJ databases">
        <authorList>
            <person name="Zhu J."/>
            <person name="Qi W."/>
            <person name="Song R."/>
        </authorList>
    </citation>
    <scope>NUCLEOTIDE SEQUENCE [LARGE SCALE GENOMIC DNA]</scope>
</reference>
<feature type="compositionally biased region" description="Low complexity" evidence="1">
    <location>
        <begin position="362"/>
        <end position="376"/>
    </location>
</feature>
<organism evidence="2 3">
    <name type="scientific">Vitrella brassicaformis (strain CCMP3155)</name>
    <dbReference type="NCBI Taxonomy" id="1169540"/>
    <lineage>
        <taxon>Eukaryota</taxon>
        <taxon>Sar</taxon>
        <taxon>Alveolata</taxon>
        <taxon>Colpodellida</taxon>
        <taxon>Vitrellaceae</taxon>
        <taxon>Vitrella</taxon>
    </lineage>
</organism>
<feature type="compositionally biased region" description="Pro residues" evidence="1">
    <location>
        <begin position="696"/>
        <end position="712"/>
    </location>
</feature>
<evidence type="ECO:0000256" key="1">
    <source>
        <dbReference type="SAM" id="MobiDB-lite"/>
    </source>
</evidence>
<dbReference type="Proteomes" id="UP000041254">
    <property type="component" value="Unassembled WGS sequence"/>
</dbReference>
<dbReference type="EMBL" id="CDMY01000693">
    <property type="protein sequence ID" value="CEM30264.1"/>
    <property type="molecule type" value="Genomic_DNA"/>
</dbReference>
<feature type="region of interest" description="Disordered" evidence="1">
    <location>
        <begin position="475"/>
        <end position="566"/>
    </location>
</feature>
<gene>
    <name evidence="2" type="ORF">Vbra_22787</name>
</gene>
<proteinExistence type="predicted"/>
<keyword evidence="3" id="KW-1185">Reference proteome</keyword>
<feature type="compositionally biased region" description="Low complexity" evidence="1">
    <location>
        <begin position="34"/>
        <end position="43"/>
    </location>
</feature>
<feature type="compositionally biased region" description="Basic and acidic residues" evidence="1">
    <location>
        <begin position="505"/>
        <end position="536"/>
    </location>
</feature>
<feature type="region of interest" description="Disordered" evidence="1">
    <location>
        <begin position="326"/>
        <end position="442"/>
    </location>
</feature>
<feature type="region of interest" description="Disordered" evidence="1">
    <location>
        <begin position="685"/>
        <end position="712"/>
    </location>
</feature>
<sequence length="731" mass="79961">MSQLPSVLVFEKLAIDTHIDLSPGHKRRYSQEKQQQQQQQQQQGRHTDALRLSPPGPEERRRPRRKRDVRVSPARSILSSCSSTDSLAEWKRPVGGSPMSDAQVCGTRFVTYETPLVQGCSQRVIDESTRATSDDVIGPCEAPPLNGVMSEGFVKVVSVRRGGGSIMEPIDSHSAPPPAHKHERQQRPAVAEIPAAASISNGPLSAQPIEKYQARRQHQIEEHKFQDDKKPKAAIQEREPPMLPTFRPRARRTGASHEDEKPQKETPPALRPQEAARPEEPRVVVTRLVERGRRIEEQRRQDEAIPVLLSSMPRRRCSSLNAIEADETATATDASRWISQGPVPPPQSEDRASSLHPPPSLPCSFSPSFAPSPQSSTDQLSPPTAAEDIATPVGAPPSPSAPSLAHEEATWPSNPQTRTRPSVPSLPISPPPLPHFNPMCQPTVPRRPPNGMQCSSVSHGVAVHVLRPLRTSLARERLVSPQASTPPKRANAGADRTSDSAPPDRSTRDEQCQTHERNSSPRADDLVPTRRIKDEGFPPAVPLAAVHQPPPLPRTPEGSRAKKAVPCKKYTAAKVKSRAHTPVRGPETPTNPLQERIMEIVNARCPYTSSVSFLGSNRYLFSGHEVTILEERCLPTEWIRGGSINGGFPCPSGLVVYHHASGQYLDLYAFVSACCPPLAAQPRHRHPSCKRASTPAPAPSPSPSPSPSPPVYLLPTYWQRDLANTPASAKP</sequence>
<accession>A0A0G4GK09</accession>
<feature type="region of interest" description="Disordered" evidence="1">
    <location>
        <begin position="212"/>
        <end position="283"/>
    </location>
</feature>
<feature type="region of interest" description="Disordered" evidence="1">
    <location>
        <begin position="22"/>
        <end position="82"/>
    </location>
</feature>
<feature type="compositionally biased region" description="Polar residues" evidence="1">
    <location>
        <begin position="411"/>
        <end position="420"/>
    </location>
</feature>